<dbReference type="SUPFAM" id="SSF102114">
    <property type="entry name" value="Radical SAM enzymes"/>
    <property type="match status" value="1"/>
</dbReference>
<dbReference type="SFLD" id="SFLDS00029">
    <property type="entry name" value="Radical_SAM"/>
    <property type="match status" value="1"/>
</dbReference>
<sequence>MRELLPLLPKPSRYIGIEEGTVHKTPDASTLRVALAFPDMYEVGMSYLGQKILYAILNERPDVWAERVFTPCRDAGAVLRERGAPLATLESDTPLAATHLVGFSITHELCYSNVLYMLDLAGIPLRAAERATADSLTVWPVVMAGGGCTLAAEPLAPFMDLMVLGEGEEVMAELVDLLTAARAAGHSRSRFLDDARRIPGVYVPEFFEGSVPPDTARNVPGTPPRPLLLPSSTPSSAPSSAPASVNDTGYTRVARRVVADMDTARYPASQTVPFGAVHNRLALEIGRGCTRGCRFCQAGIIYRPARERSTENLHALLEECLSQTGYDDVSFLSLSTGDFSALKQMFLSTVDRCAQEQVAVSLPSLRVGSIDDEIMRRMAGIRRTGATLAPEAGSQRLRDVINKGVTEEGLMLHVQKLFEHGWQQVKLYFMIGLPTETREDLDAIVDLCRKVRDAAGPGIRRLQVTAAISPFVPKPHTPFQWERQLSLEEIRERIGYLLSRFKGEKCLKMRWHEASMSALEGIFSRGDRRLANVVESAYRKGAIFSSWIEGFDLAPWLDAMAEHGLAASDYTRERSEDEPLPWDHLDSGASREFLLRERHRALEMKLTGDCRYGACHLCGVCDTKSSPSRLDKLPGVTAYANRTNLPQRDQQAHQPTLDEHGRVRMPEKTDKPPQISDELALKAGHYRIWYTKEDMAVFLSQLELQSLFERALRRAGLPPAFSRGFHPLPLLSFGRALPVGVASRAEWLAVYLREYRTADEVRRALDGGLPRGMRVTFVEELPVGRNTAPQPAGETFELRYGVDDARRDALLQAWRDFAAAPALEWTRETKKGPRTTDIRPLFRSIEVRDDGCVLLDMDWTELYVSPLSLARAVTPQAEIHEVHLLKMSQRFDGVARA</sequence>
<dbReference type="GO" id="GO:0003824">
    <property type="term" value="F:catalytic activity"/>
    <property type="evidence" value="ECO:0007669"/>
    <property type="project" value="InterPro"/>
</dbReference>
<gene>
    <name evidence="3" type="ordered locus">DvMF_0239</name>
</gene>
<evidence type="ECO:0000256" key="1">
    <source>
        <dbReference type="SAM" id="MobiDB-lite"/>
    </source>
</evidence>
<evidence type="ECO:0000313" key="3">
    <source>
        <dbReference type="EMBL" id="ACL07196.1"/>
    </source>
</evidence>
<dbReference type="SMART" id="SM00729">
    <property type="entry name" value="Elp3"/>
    <property type="match status" value="1"/>
</dbReference>
<dbReference type="InterPro" id="IPR006638">
    <property type="entry name" value="Elp3/MiaA/NifB-like_rSAM"/>
</dbReference>
<dbReference type="InterPro" id="IPR045784">
    <property type="entry name" value="Radical_SAM_N2"/>
</dbReference>
<dbReference type="Pfam" id="PF04055">
    <property type="entry name" value="Radical_SAM"/>
    <property type="match status" value="1"/>
</dbReference>
<dbReference type="NCBIfam" id="TIGR03936">
    <property type="entry name" value="sam_1_link_chp"/>
    <property type="match status" value="1"/>
</dbReference>
<protein>
    <submittedName>
        <fullName evidence="3">Beta tubulin, autoregulation binding site</fullName>
    </submittedName>
</protein>
<proteinExistence type="predicted"/>
<dbReference type="InterPro" id="IPR023404">
    <property type="entry name" value="rSAM_horseshoe"/>
</dbReference>
<dbReference type="HOGENOM" id="CLU_011543_0_1_7"/>
<dbReference type="PANTHER" id="PTHR42731">
    <property type="entry name" value="SLL1084 PROTEIN"/>
    <property type="match status" value="1"/>
</dbReference>
<dbReference type="SFLD" id="SFLDG01082">
    <property type="entry name" value="B12-binding_domain_containing"/>
    <property type="match status" value="1"/>
</dbReference>
<dbReference type="Gene3D" id="3.80.30.20">
    <property type="entry name" value="tm_1862 like domain"/>
    <property type="match status" value="1"/>
</dbReference>
<feature type="compositionally biased region" description="Basic and acidic residues" evidence="1">
    <location>
        <begin position="656"/>
        <end position="671"/>
    </location>
</feature>
<accession>B8DPA9</accession>
<dbReference type="PANTHER" id="PTHR42731:SF1">
    <property type="entry name" value="RADICAL SAM DOMAIN PROTEIN"/>
    <property type="match status" value="1"/>
</dbReference>
<dbReference type="InterPro" id="IPR018768">
    <property type="entry name" value="DUF2344"/>
</dbReference>
<feature type="compositionally biased region" description="Polar residues" evidence="1">
    <location>
        <begin position="645"/>
        <end position="654"/>
    </location>
</feature>
<reference evidence="3" key="1">
    <citation type="submission" date="2008-10" db="EMBL/GenBank/DDBJ databases">
        <title>Complete sequence of Desulfovibrio vulgaris str. 'Miyazaki F'.</title>
        <authorList>
            <person name="Lucas S."/>
            <person name="Copeland A."/>
            <person name="Lapidus A."/>
            <person name="Glavina del Rio T."/>
            <person name="Dalin E."/>
            <person name="Tice H."/>
            <person name="Bruce D."/>
            <person name="Goodwin L."/>
            <person name="Pitluck S."/>
            <person name="Sims D."/>
            <person name="Brettin T."/>
            <person name="Detter J.C."/>
            <person name="Han C."/>
            <person name="Larimer F."/>
            <person name="Land M."/>
            <person name="Hauser L."/>
            <person name="Kyrpides N."/>
            <person name="Mikhailova N."/>
            <person name="Hazen T.C."/>
            <person name="Richardson P."/>
        </authorList>
    </citation>
    <scope>NUCLEOTIDE SEQUENCE</scope>
    <source>
        <strain evidence="3">Miyazaki F</strain>
    </source>
</reference>
<dbReference type="AlphaFoldDB" id="B8DPA9"/>
<dbReference type="eggNOG" id="COG5011">
    <property type="taxonomic scope" value="Bacteria"/>
</dbReference>
<dbReference type="CDD" id="cd01335">
    <property type="entry name" value="Radical_SAM"/>
    <property type="match status" value="1"/>
</dbReference>
<dbReference type="Pfam" id="PF19864">
    <property type="entry name" value="Radical_SAM_N2"/>
    <property type="match status" value="1"/>
</dbReference>
<name>B8DPA9_NITV9</name>
<dbReference type="PROSITE" id="PS51918">
    <property type="entry name" value="RADICAL_SAM"/>
    <property type="match status" value="1"/>
</dbReference>
<dbReference type="EMBL" id="CP001197">
    <property type="protein sequence ID" value="ACL07196.1"/>
    <property type="molecule type" value="Genomic_DNA"/>
</dbReference>
<dbReference type="GO" id="GO:0051536">
    <property type="term" value="F:iron-sulfur cluster binding"/>
    <property type="evidence" value="ECO:0007669"/>
    <property type="project" value="InterPro"/>
</dbReference>
<feature type="region of interest" description="Disordered" evidence="1">
    <location>
        <begin position="212"/>
        <end position="246"/>
    </location>
</feature>
<feature type="region of interest" description="Disordered" evidence="1">
    <location>
        <begin position="645"/>
        <end position="673"/>
    </location>
</feature>
<dbReference type="OrthoDB" id="9806827at2"/>
<organism evidence="3">
    <name type="scientific">Nitratidesulfovibrio vulgaris (strain DSM 19637 / Miyazaki F)</name>
    <name type="common">Desulfovibrio vulgaris</name>
    <dbReference type="NCBI Taxonomy" id="883"/>
    <lineage>
        <taxon>Bacteria</taxon>
        <taxon>Pseudomonadati</taxon>
        <taxon>Thermodesulfobacteriota</taxon>
        <taxon>Desulfovibrionia</taxon>
        <taxon>Desulfovibrionales</taxon>
        <taxon>Desulfovibrionaceae</taxon>
        <taxon>Nitratidesulfovibrio</taxon>
    </lineage>
</organism>
<dbReference type="STRING" id="883.DvMF_0239"/>
<dbReference type="Pfam" id="PF10105">
    <property type="entry name" value="DUF2344"/>
    <property type="match status" value="1"/>
</dbReference>
<evidence type="ECO:0000259" key="2">
    <source>
        <dbReference type="PROSITE" id="PS51918"/>
    </source>
</evidence>
<feature type="compositionally biased region" description="Low complexity" evidence="1">
    <location>
        <begin position="228"/>
        <end position="244"/>
    </location>
</feature>
<feature type="domain" description="Radical SAM core" evidence="2">
    <location>
        <begin position="275"/>
        <end position="507"/>
    </location>
</feature>
<dbReference type="InterPro" id="IPR007197">
    <property type="entry name" value="rSAM"/>
</dbReference>
<dbReference type="KEGG" id="dvm:DvMF_0239"/>
<dbReference type="eggNOG" id="COG1032">
    <property type="taxonomic scope" value="Bacteria"/>
</dbReference>
<dbReference type="InterPro" id="IPR058240">
    <property type="entry name" value="rSAM_sf"/>
</dbReference>